<evidence type="ECO:0000313" key="1">
    <source>
        <dbReference type="EMBL" id="KAJ8551166.1"/>
    </source>
</evidence>
<proteinExistence type="predicted"/>
<evidence type="ECO:0000313" key="2">
    <source>
        <dbReference type="Proteomes" id="UP001152561"/>
    </source>
</evidence>
<dbReference type="EMBL" id="JAJAGQ010000010">
    <property type="protein sequence ID" value="KAJ8551166.1"/>
    <property type="molecule type" value="Genomic_DNA"/>
</dbReference>
<dbReference type="OrthoDB" id="1683562at2759"/>
<accession>A0A9Q1M3Y3</accession>
<protein>
    <submittedName>
        <fullName evidence="1">Uncharacterized protein</fullName>
    </submittedName>
</protein>
<name>A0A9Q1M3Y3_9SOLA</name>
<organism evidence="1 2">
    <name type="scientific">Anisodus acutangulus</name>
    <dbReference type="NCBI Taxonomy" id="402998"/>
    <lineage>
        <taxon>Eukaryota</taxon>
        <taxon>Viridiplantae</taxon>
        <taxon>Streptophyta</taxon>
        <taxon>Embryophyta</taxon>
        <taxon>Tracheophyta</taxon>
        <taxon>Spermatophyta</taxon>
        <taxon>Magnoliopsida</taxon>
        <taxon>eudicotyledons</taxon>
        <taxon>Gunneridae</taxon>
        <taxon>Pentapetalae</taxon>
        <taxon>asterids</taxon>
        <taxon>lamiids</taxon>
        <taxon>Solanales</taxon>
        <taxon>Solanaceae</taxon>
        <taxon>Solanoideae</taxon>
        <taxon>Hyoscyameae</taxon>
        <taxon>Anisodus</taxon>
    </lineage>
</organism>
<keyword evidence="2" id="KW-1185">Reference proteome</keyword>
<comment type="caution">
    <text evidence="1">The sequence shown here is derived from an EMBL/GenBank/DDBJ whole genome shotgun (WGS) entry which is preliminary data.</text>
</comment>
<dbReference type="Proteomes" id="UP001152561">
    <property type="component" value="Unassembled WGS sequence"/>
</dbReference>
<dbReference type="AlphaFoldDB" id="A0A9Q1M3Y3"/>
<reference evidence="2" key="1">
    <citation type="journal article" date="2023" name="Proc. Natl. Acad. Sci. U.S.A.">
        <title>Genomic and structural basis for evolution of tropane alkaloid biosynthesis.</title>
        <authorList>
            <person name="Wanga Y.-J."/>
            <person name="Taina T."/>
            <person name="Yua J.-Y."/>
            <person name="Lia J."/>
            <person name="Xua B."/>
            <person name="Chenc J."/>
            <person name="D'Auriad J.C."/>
            <person name="Huanga J.-P."/>
            <person name="Huanga S.-X."/>
        </authorList>
    </citation>
    <scope>NUCLEOTIDE SEQUENCE [LARGE SCALE GENOMIC DNA]</scope>
    <source>
        <strain evidence="2">cv. KIB-2019</strain>
    </source>
</reference>
<gene>
    <name evidence="1" type="ORF">K7X08_000536</name>
</gene>
<sequence>MSHLPRAGMSSDGVEEILDQKLDGTCNLEQILHFPGSLCFVTDLAIFTSRRNLYPLKSFFECLTRNLSI</sequence>